<evidence type="ECO:0000259" key="1">
    <source>
        <dbReference type="Pfam" id="PF05685"/>
    </source>
</evidence>
<dbReference type="InterPro" id="IPR008538">
    <property type="entry name" value="Uma2"/>
</dbReference>
<sequence length="186" mass="20680">MSAMPWPDHLLTLEEWDALPEDESHHVELVEGVLVAAPKPAPKHQLAMKRLGTWLDEQLPPDVVAVPDVDVLIDPTPPITMRAPDMVIVPTERAEEYPKRFDPDDVLLTVEIVSPGTGRVDRVVKPMEYADAGIPHYWLVELDEPITLTAFTLVDGEYEHVGGGTGKVEIPSPFPVVFDLDALLRR</sequence>
<evidence type="ECO:0000313" key="2">
    <source>
        <dbReference type="EMBL" id="MBB5805067.1"/>
    </source>
</evidence>
<organism evidence="2 3">
    <name type="scientific">Saccharothrix ecbatanensis</name>
    <dbReference type="NCBI Taxonomy" id="1105145"/>
    <lineage>
        <taxon>Bacteria</taxon>
        <taxon>Bacillati</taxon>
        <taxon>Actinomycetota</taxon>
        <taxon>Actinomycetes</taxon>
        <taxon>Pseudonocardiales</taxon>
        <taxon>Pseudonocardiaceae</taxon>
        <taxon>Saccharothrix</taxon>
    </lineage>
</organism>
<feature type="domain" description="Putative restriction endonuclease" evidence="1">
    <location>
        <begin position="14"/>
        <end position="175"/>
    </location>
</feature>
<reference evidence="2 3" key="1">
    <citation type="submission" date="2020-08" db="EMBL/GenBank/DDBJ databases">
        <title>Sequencing the genomes of 1000 actinobacteria strains.</title>
        <authorList>
            <person name="Klenk H.-P."/>
        </authorList>
    </citation>
    <scope>NUCLEOTIDE SEQUENCE [LARGE SCALE GENOMIC DNA]</scope>
    <source>
        <strain evidence="2 3">DSM 45486</strain>
    </source>
</reference>
<gene>
    <name evidence="2" type="ORF">F4560_004835</name>
</gene>
<dbReference type="GO" id="GO:0004519">
    <property type="term" value="F:endonuclease activity"/>
    <property type="evidence" value="ECO:0007669"/>
    <property type="project" value="UniProtKB-KW"/>
</dbReference>
<dbReference type="SUPFAM" id="SSF52980">
    <property type="entry name" value="Restriction endonuclease-like"/>
    <property type="match status" value="1"/>
</dbReference>
<keyword evidence="2" id="KW-0378">Hydrolase</keyword>
<dbReference type="InterPro" id="IPR011335">
    <property type="entry name" value="Restrct_endonuc-II-like"/>
</dbReference>
<protein>
    <submittedName>
        <fullName evidence="2">Uma2 family endonuclease</fullName>
    </submittedName>
</protein>
<name>A0A7W9HML0_9PSEU</name>
<dbReference type="PANTHER" id="PTHR35400">
    <property type="entry name" value="SLR1083 PROTEIN"/>
    <property type="match status" value="1"/>
</dbReference>
<dbReference type="Proteomes" id="UP000552097">
    <property type="component" value="Unassembled WGS sequence"/>
</dbReference>
<keyword evidence="2" id="KW-0540">Nuclease</keyword>
<dbReference type="PANTHER" id="PTHR35400:SF3">
    <property type="entry name" value="SLL1072 PROTEIN"/>
    <property type="match status" value="1"/>
</dbReference>
<proteinExistence type="predicted"/>
<dbReference type="Gene3D" id="3.90.1570.10">
    <property type="entry name" value="tt1808, chain A"/>
    <property type="match status" value="1"/>
</dbReference>
<dbReference type="AlphaFoldDB" id="A0A7W9HML0"/>
<evidence type="ECO:0000313" key="3">
    <source>
        <dbReference type="Proteomes" id="UP000552097"/>
    </source>
</evidence>
<dbReference type="EMBL" id="JACHMO010000001">
    <property type="protein sequence ID" value="MBB5805067.1"/>
    <property type="molecule type" value="Genomic_DNA"/>
</dbReference>
<dbReference type="CDD" id="cd06260">
    <property type="entry name" value="DUF820-like"/>
    <property type="match status" value="1"/>
</dbReference>
<accession>A0A7W9HML0</accession>
<dbReference type="Pfam" id="PF05685">
    <property type="entry name" value="Uma2"/>
    <property type="match status" value="1"/>
</dbReference>
<dbReference type="RefSeq" id="WP_184923323.1">
    <property type="nucleotide sequence ID" value="NZ_JACHMO010000001.1"/>
</dbReference>
<keyword evidence="2" id="KW-0255">Endonuclease</keyword>
<keyword evidence="3" id="KW-1185">Reference proteome</keyword>
<dbReference type="InterPro" id="IPR012296">
    <property type="entry name" value="Nuclease_put_TT1808"/>
</dbReference>
<comment type="caution">
    <text evidence="2">The sequence shown here is derived from an EMBL/GenBank/DDBJ whole genome shotgun (WGS) entry which is preliminary data.</text>
</comment>